<dbReference type="AlphaFoldDB" id="A0A0D6Q067"/>
<keyword evidence="7 8" id="KW-0472">Membrane</keyword>
<evidence type="ECO:0000313" key="11">
    <source>
        <dbReference type="Proteomes" id="UP000032675"/>
    </source>
</evidence>
<sequence>MSRLIFDLILRATWETAQMVLVSGLVAVIGGLPLALVMVATRRGGLLPCPPVVRLLGLVIDMLRAIPFIILLVILIPVTRMIVGTSLGTTAAIVPLSLAAIPYFARIAEVSLREVDPALIDAVRTMGGTRWMIVRHVLIPEALPGLVAGLTVTLITLTGASAMAGAVGAGGLGDVAIRYGYQRFNTEIMTLVVLVLIAFVALIQAIGNAISNHLRHT</sequence>
<evidence type="ECO:0000256" key="3">
    <source>
        <dbReference type="ARBA" id="ARBA00022448"/>
    </source>
</evidence>
<dbReference type="Pfam" id="PF00528">
    <property type="entry name" value="BPD_transp_1"/>
    <property type="match status" value="1"/>
</dbReference>
<keyword evidence="3 8" id="KW-0813">Transport</keyword>
<feature type="transmembrane region" description="Helical" evidence="8">
    <location>
        <begin position="82"/>
        <end position="105"/>
    </location>
</feature>
<dbReference type="RefSeq" id="WP_048851611.1">
    <property type="nucleotide sequence ID" value="NZ_BANI01000117.1"/>
</dbReference>
<proteinExistence type="inferred from homology"/>
<dbReference type="Gene3D" id="1.10.3720.10">
    <property type="entry name" value="MetI-like"/>
    <property type="match status" value="1"/>
</dbReference>
<organism evidence="10 11">
    <name type="scientific">Komagataeibacter europaeus NBRC 3261</name>
    <dbReference type="NCBI Taxonomy" id="1234669"/>
    <lineage>
        <taxon>Bacteria</taxon>
        <taxon>Pseudomonadati</taxon>
        <taxon>Pseudomonadota</taxon>
        <taxon>Alphaproteobacteria</taxon>
        <taxon>Acetobacterales</taxon>
        <taxon>Acetobacteraceae</taxon>
        <taxon>Komagataeibacter</taxon>
    </lineage>
</organism>
<evidence type="ECO:0000256" key="6">
    <source>
        <dbReference type="ARBA" id="ARBA00022989"/>
    </source>
</evidence>
<dbReference type="GO" id="GO:0048473">
    <property type="term" value="P:D-methionine transmembrane transport"/>
    <property type="evidence" value="ECO:0007669"/>
    <property type="project" value="TreeGrafter"/>
</dbReference>
<evidence type="ECO:0000256" key="4">
    <source>
        <dbReference type="ARBA" id="ARBA00022475"/>
    </source>
</evidence>
<dbReference type="PROSITE" id="PS50928">
    <property type="entry name" value="ABC_TM1"/>
    <property type="match status" value="1"/>
</dbReference>
<protein>
    <submittedName>
        <fullName evidence="10">D-methionine transporter permease</fullName>
    </submittedName>
</protein>
<comment type="caution">
    <text evidence="10">The sequence shown here is derived from an EMBL/GenBank/DDBJ whole genome shotgun (WGS) entry which is preliminary data.</text>
</comment>
<dbReference type="EMBL" id="BANI01000117">
    <property type="protein sequence ID" value="GAN96967.1"/>
    <property type="molecule type" value="Genomic_DNA"/>
</dbReference>
<dbReference type="PANTHER" id="PTHR30450">
    <property type="entry name" value="ABC TRANSPORTER PERMEASE"/>
    <property type="match status" value="1"/>
</dbReference>
<comment type="subcellular location">
    <subcellularLocation>
        <location evidence="1 8">Cell membrane</location>
        <topology evidence="1 8">Multi-pass membrane protein</topology>
    </subcellularLocation>
</comment>
<comment type="similarity">
    <text evidence="2">Belongs to the binding-protein-dependent transport system permease family. CysTW subfamily.</text>
</comment>
<evidence type="ECO:0000256" key="7">
    <source>
        <dbReference type="ARBA" id="ARBA00023136"/>
    </source>
</evidence>
<evidence type="ECO:0000256" key="5">
    <source>
        <dbReference type="ARBA" id="ARBA00022692"/>
    </source>
</evidence>
<dbReference type="CDD" id="cd06261">
    <property type="entry name" value="TM_PBP2"/>
    <property type="match status" value="1"/>
</dbReference>
<evidence type="ECO:0000313" key="10">
    <source>
        <dbReference type="EMBL" id="GAN96967.1"/>
    </source>
</evidence>
<evidence type="ECO:0000256" key="2">
    <source>
        <dbReference type="ARBA" id="ARBA00007069"/>
    </source>
</evidence>
<evidence type="ECO:0000259" key="9">
    <source>
        <dbReference type="PROSITE" id="PS50928"/>
    </source>
</evidence>
<feature type="transmembrane region" description="Helical" evidence="8">
    <location>
        <begin position="52"/>
        <end position="76"/>
    </location>
</feature>
<dbReference type="Proteomes" id="UP000032675">
    <property type="component" value="Unassembled WGS sequence"/>
</dbReference>
<name>A0A0D6Q067_KOMEU</name>
<keyword evidence="6 8" id="KW-1133">Transmembrane helix</keyword>
<accession>A0A0D6Q067</accession>
<feature type="transmembrane region" description="Helical" evidence="8">
    <location>
        <begin position="188"/>
        <end position="210"/>
    </location>
</feature>
<dbReference type="FunFam" id="1.10.3720.10:FF:000002">
    <property type="entry name" value="D-methionine ABC transporter permease MetI"/>
    <property type="match status" value="1"/>
</dbReference>
<dbReference type="InterPro" id="IPR035906">
    <property type="entry name" value="MetI-like_sf"/>
</dbReference>
<evidence type="ECO:0000256" key="1">
    <source>
        <dbReference type="ARBA" id="ARBA00004651"/>
    </source>
</evidence>
<feature type="transmembrane region" description="Helical" evidence="8">
    <location>
        <begin position="20"/>
        <end position="40"/>
    </location>
</feature>
<keyword evidence="4" id="KW-1003">Cell membrane</keyword>
<keyword evidence="5 8" id="KW-0812">Transmembrane</keyword>
<gene>
    <name evidence="10" type="ORF">Geu3261_0133_012</name>
</gene>
<feature type="transmembrane region" description="Helical" evidence="8">
    <location>
        <begin position="142"/>
        <end position="168"/>
    </location>
</feature>
<evidence type="ECO:0000256" key="8">
    <source>
        <dbReference type="RuleBase" id="RU363032"/>
    </source>
</evidence>
<dbReference type="InterPro" id="IPR000515">
    <property type="entry name" value="MetI-like"/>
</dbReference>
<dbReference type="PANTHER" id="PTHR30450:SF1">
    <property type="entry name" value="D-METHIONINE TRANSPORT SYSTEM PERMEASE PROTEIN METI-RELATED"/>
    <property type="match status" value="1"/>
</dbReference>
<dbReference type="GO" id="GO:0005886">
    <property type="term" value="C:plasma membrane"/>
    <property type="evidence" value="ECO:0007669"/>
    <property type="project" value="UniProtKB-SubCell"/>
</dbReference>
<reference evidence="10 11" key="1">
    <citation type="submission" date="2012-11" db="EMBL/GenBank/DDBJ databases">
        <title>Whole genome sequence of Gluconacetobacter europaeus NBRC3261.</title>
        <authorList>
            <person name="Azuma Y."/>
            <person name="Higashiura N."/>
            <person name="Hirakawa H."/>
            <person name="Matsushita K."/>
        </authorList>
    </citation>
    <scope>NUCLEOTIDE SEQUENCE [LARGE SCALE GENOMIC DNA]</scope>
    <source>
        <strain evidence="10 11">NBRC 3261</strain>
    </source>
</reference>
<feature type="domain" description="ABC transmembrane type-1" evidence="9">
    <location>
        <begin position="13"/>
        <end position="207"/>
    </location>
</feature>
<dbReference type="InterPro" id="IPR051322">
    <property type="entry name" value="AA_ABC_Transporter_Permease"/>
</dbReference>
<dbReference type="SUPFAM" id="SSF161098">
    <property type="entry name" value="MetI-like"/>
    <property type="match status" value="1"/>
</dbReference>